<dbReference type="AlphaFoldDB" id="A0A2P8FRT2"/>
<organism evidence="2 3">
    <name type="scientific">Chitinophaga ginsengisoli</name>
    <dbReference type="NCBI Taxonomy" id="363837"/>
    <lineage>
        <taxon>Bacteria</taxon>
        <taxon>Pseudomonadati</taxon>
        <taxon>Bacteroidota</taxon>
        <taxon>Chitinophagia</taxon>
        <taxon>Chitinophagales</taxon>
        <taxon>Chitinophagaceae</taxon>
        <taxon>Chitinophaga</taxon>
    </lineage>
</organism>
<proteinExistence type="predicted"/>
<dbReference type="SUPFAM" id="SSF47413">
    <property type="entry name" value="lambda repressor-like DNA-binding domains"/>
    <property type="match status" value="1"/>
</dbReference>
<comment type="caution">
    <text evidence="2">The sequence shown here is derived from an EMBL/GenBank/DDBJ whole genome shotgun (WGS) entry which is preliminary data.</text>
</comment>
<feature type="domain" description="HTH cro/C1-type" evidence="1">
    <location>
        <begin position="37"/>
        <end position="91"/>
    </location>
</feature>
<evidence type="ECO:0000313" key="2">
    <source>
        <dbReference type="EMBL" id="PSL24426.1"/>
    </source>
</evidence>
<keyword evidence="3" id="KW-1185">Reference proteome</keyword>
<dbReference type="OrthoDB" id="9836832at2"/>
<dbReference type="SMART" id="SM00530">
    <property type="entry name" value="HTH_XRE"/>
    <property type="match status" value="1"/>
</dbReference>
<name>A0A2P8FRT2_9BACT</name>
<evidence type="ECO:0000313" key="3">
    <source>
        <dbReference type="Proteomes" id="UP000240978"/>
    </source>
</evidence>
<dbReference type="Proteomes" id="UP000240978">
    <property type="component" value="Unassembled WGS sequence"/>
</dbReference>
<dbReference type="PROSITE" id="PS50943">
    <property type="entry name" value="HTH_CROC1"/>
    <property type="match status" value="1"/>
</dbReference>
<reference evidence="2 3" key="1">
    <citation type="submission" date="2018-03" db="EMBL/GenBank/DDBJ databases">
        <title>Genomic Encyclopedia of Archaeal and Bacterial Type Strains, Phase II (KMG-II): from individual species to whole genera.</title>
        <authorList>
            <person name="Goeker M."/>
        </authorList>
    </citation>
    <scope>NUCLEOTIDE SEQUENCE [LARGE SCALE GENOMIC DNA]</scope>
    <source>
        <strain evidence="2 3">DSM 18107</strain>
    </source>
</reference>
<dbReference type="InterPro" id="IPR010982">
    <property type="entry name" value="Lambda_DNA-bd_dom_sf"/>
</dbReference>
<dbReference type="GO" id="GO:0003677">
    <property type="term" value="F:DNA binding"/>
    <property type="evidence" value="ECO:0007669"/>
    <property type="project" value="InterPro"/>
</dbReference>
<dbReference type="CDD" id="cd00093">
    <property type="entry name" value="HTH_XRE"/>
    <property type="match status" value="1"/>
</dbReference>
<dbReference type="Gene3D" id="1.10.260.40">
    <property type="entry name" value="lambda repressor-like DNA-binding domains"/>
    <property type="match status" value="1"/>
</dbReference>
<protein>
    <submittedName>
        <fullName evidence="2">Helix-turn-helix protein</fullName>
    </submittedName>
</protein>
<gene>
    <name evidence="2" type="ORF">CLV42_11512</name>
</gene>
<dbReference type="Pfam" id="PF01381">
    <property type="entry name" value="HTH_3"/>
    <property type="match status" value="1"/>
</dbReference>
<sequence>MSDRTSVFSRNLFNFILMNKDEEKDYQYILDRVGQRLVKYRKSKNMSARQLAAETGFDQAWLTKVEKGQKDLRLTSVYKLAEQTTGDVFYFLREEE</sequence>
<evidence type="ECO:0000259" key="1">
    <source>
        <dbReference type="PROSITE" id="PS50943"/>
    </source>
</evidence>
<accession>A0A2P8FRT2</accession>
<dbReference type="EMBL" id="PYGK01000015">
    <property type="protein sequence ID" value="PSL24426.1"/>
    <property type="molecule type" value="Genomic_DNA"/>
</dbReference>
<dbReference type="InterPro" id="IPR001387">
    <property type="entry name" value="Cro/C1-type_HTH"/>
</dbReference>